<organism evidence="2 3">
    <name type="scientific">Thermobacillus xylanilyticus</name>
    <dbReference type="NCBI Taxonomy" id="76633"/>
    <lineage>
        <taxon>Bacteria</taxon>
        <taxon>Bacillati</taxon>
        <taxon>Bacillota</taxon>
        <taxon>Bacilli</taxon>
        <taxon>Bacillales</taxon>
        <taxon>Paenibacillaceae</taxon>
        <taxon>Thermobacillus</taxon>
    </lineage>
</organism>
<evidence type="ECO:0000256" key="1">
    <source>
        <dbReference type="SAM" id="Phobius"/>
    </source>
</evidence>
<keyword evidence="1" id="KW-1133">Transmembrane helix</keyword>
<reference evidence="2 3" key="1">
    <citation type="submission" date="2021-04" db="EMBL/GenBank/DDBJ databases">
        <authorList>
            <person name="Rakotoarivonina H."/>
        </authorList>
    </citation>
    <scope>NUCLEOTIDE SEQUENCE [LARGE SCALE GENOMIC DNA]</scope>
    <source>
        <strain evidence="2 3">XE</strain>
    </source>
</reference>
<keyword evidence="1" id="KW-0812">Transmembrane</keyword>
<gene>
    <name evidence="2" type="primary">txxe 2907</name>
    <name evidence="2" type="ORF">TXXE_14335</name>
</gene>
<keyword evidence="3" id="KW-1185">Reference proteome</keyword>
<accession>A0ABM8V6I8</accession>
<name>A0ABM8V6I8_THEXY</name>
<evidence type="ECO:0000313" key="2">
    <source>
        <dbReference type="EMBL" id="CAG5090603.1"/>
    </source>
</evidence>
<dbReference type="Proteomes" id="UP000681526">
    <property type="component" value="Unassembled WGS sequence"/>
</dbReference>
<evidence type="ECO:0000313" key="3">
    <source>
        <dbReference type="Proteomes" id="UP000681526"/>
    </source>
</evidence>
<sequence length="24" mass="2756">MKYLWGTLLVIAAIFIILGVLYLM</sequence>
<dbReference type="EMBL" id="CAJRAY010000077">
    <property type="protein sequence ID" value="CAG5090603.1"/>
    <property type="molecule type" value="Genomic_DNA"/>
</dbReference>
<proteinExistence type="predicted"/>
<feature type="transmembrane region" description="Helical" evidence="1">
    <location>
        <begin position="6"/>
        <end position="23"/>
    </location>
</feature>
<keyword evidence="1" id="KW-0472">Membrane</keyword>
<protein>
    <submittedName>
        <fullName evidence="2">Uncharacterized protein</fullName>
    </submittedName>
</protein>
<comment type="caution">
    <text evidence="2">The sequence shown here is derived from an EMBL/GenBank/DDBJ whole genome shotgun (WGS) entry which is preliminary data.</text>
</comment>